<evidence type="ECO:0000313" key="2">
    <source>
        <dbReference type="EMBL" id="SUD38199.1"/>
    </source>
</evidence>
<dbReference type="EMBL" id="UGUU01000001">
    <property type="protein sequence ID" value="SUD38199.1"/>
    <property type="molecule type" value="Genomic_DNA"/>
</dbReference>
<sequence length="154" mass="16590">MKKLTAALLSTLLFGPQANAGTYEWTSGWGMGVSEHMVDDGNGNELNISCPDYEEDGAVRAYATIAGKQYSSEEGAISGERSFDVIVDGEHYSNPFFTDCRACGANFPGFWQALRQANRLQLVAGGNTINLPTTNIATVLKPLDSAENSCRSAW</sequence>
<feature type="chain" id="PRO_5016598878" evidence="1">
    <location>
        <begin position="21"/>
        <end position="154"/>
    </location>
</feature>
<evidence type="ECO:0000256" key="1">
    <source>
        <dbReference type="SAM" id="SignalP"/>
    </source>
</evidence>
<feature type="signal peptide" evidence="1">
    <location>
        <begin position="1"/>
        <end position="20"/>
    </location>
</feature>
<gene>
    <name evidence="2" type="ORF">NCTC10899_00969</name>
</gene>
<proteinExistence type="predicted"/>
<dbReference type="OrthoDB" id="6458069at2"/>
<dbReference type="Proteomes" id="UP000254260">
    <property type="component" value="Unassembled WGS sequence"/>
</dbReference>
<protein>
    <submittedName>
        <fullName evidence="2">Uncharacterized protein</fullName>
    </submittedName>
</protein>
<organism evidence="2 3">
    <name type="scientific">Ectopseudomonas mendocina</name>
    <name type="common">Pseudomonas mendocina</name>
    <dbReference type="NCBI Taxonomy" id="300"/>
    <lineage>
        <taxon>Bacteria</taxon>
        <taxon>Pseudomonadati</taxon>
        <taxon>Pseudomonadota</taxon>
        <taxon>Gammaproteobacteria</taxon>
        <taxon>Pseudomonadales</taxon>
        <taxon>Pseudomonadaceae</taxon>
        <taxon>Ectopseudomonas</taxon>
    </lineage>
</organism>
<reference evidence="2 3" key="1">
    <citation type="submission" date="2018-06" db="EMBL/GenBank/DDBJ databases">
        <authorList>
            <consortium name="Pathogen Informatics"/>
            <person name="Doyle S."/>
        </authorList>
    </citation>
    <scope>NUCLEOTIDE SEQUENCE [LARGE SCALE GENOMIC DNA]</scope>
    <source>
        <strain evidence="2 3">NCTC10899</strain>
    </source>
</reference>
<dbReference type="RefSeq" id="WP_115290569.1">
    <property type="nucleotide sequence ID" value="NZ_UGUU01000001.1"/>
</dbReference>
<evidence type="ECO:0000313" key="3">
    <source>
        <dbReference type="Proteomes" id="UP000254260"/>
    </source>
</evidence>
<dbReference type="AlphaFoldDB" id="A0A379IPI4"/>
<keyword evidence="1" id="KW-0732">Signal</keyword>
<name>A0A379IPI4_ECTME</name>
<accession>A0A379IPI4</accession>